<dbReference type="InterPro" id="IPR055072">
    <property type="entry name" value="Ferlin_DSRM"/>
</dbReference>
<feature type="region of interest" description="Disordered" evidence="7">
    <location>
        <begin position="1487"/>
        <end position="1546"/>
    </location>
</feature>
<feature type="compositionally biased region" description="Basic and acidic residues" evidence="7">
    <location>
        <begin position="1492"/>
        <end position="1505"/>
    </location>
</feature>
<feature type="compositionally biased region" description="Basic and acidic residues" evidence="7">
    <location>
        <begin position="77"/>
        <end position="87"/>
    </location>
</feature>
<evidence type="ECO:0000256" key="2">
    <source>
        <dbReference type="ARBA" id="ARBA00007561"/>
    </source>
</evidence>
<dbReference type="Pfam" id="PF08150">
    <property type="entry name" value="FerB"/>
    <property type="match status" value="1"/>
</dbReference>
<dbReference type="InterPro" id="IPR012560">
    <property type="entry name" value="Ferlin_A-domain"/>
</dbReference>
<accession>A0A2G5VVB9</accession>
<feature type="compositionally biased region" description="Basic and acidic residues" evidence="7">
    <location>
        <begin position="1515"/>
        <end position="1546"/>
    </location>
</feature>
<dbReference type="InterPro" id="IPR012561">
    <property type="entry name" value="Ferlin_B-domain"/>
</dbReference>
<dbReference type="SMART" id="SM00694">
    <property type="entry name" value="DysFC"/>
    <property type="match status" value="2"/>
</dbReference>
<dbReference type="Pfam" id="PF16165">
    <property type="entry name" value="Ferlin_C"/>
    <property type="match status" value="1"/>
</dbReference>
<feature type="domain" description="C2" evidence="9">
    <location>
        <begin position="1607"/>
        <end position="1754"/>
    </location>
</feature>
<evidence type="ECO:0000256" key="4">
    <source>
        <dbReference type="ARBA" id="ARBA00022737"/>
    </source>
</evidence>
<feature type="transmembrane region" description="Helical" evidence="8">
    <location>
        <begin position="1917"/>
        <end position="1942"/>
    </location>
</feature>
<dbReference type="OrthoDB" id="270970at2759"/>
<dbReference type="InterPro" id="IPR037725">
    <property type="entry name" value="C2F_Ferlin"/>
</dbReference>
<keyword evidence="4" id="KW-0677">Repeat</keyword>
<proteinExistence type="inferred from homology"/>
<dbReference type="Pfam" id="PF08165">
    <property type="entry name" value="FerA"/>
    <property type="match status" value="1"/>
</dbReference>
<dbReference type="CDD" id="cd04017">
    <property type="entry name" value="C2D_Ferlin"/>
    <property type="match status" value="1"/>
</dbReference>
<dbReference type="InterPro" id="IPR032362">
    <property type="entry name" value="Ferlin_C"/>
</dbReference>
<evidence type="ECO:0000256" key="1">
    <source>
        <dbReference type="ARBA" id="ARBA00004167"/>
    </source>
</evidence>
<dbReference type="GO" id="GO:0005886">
    <property type="term" value="C:plasma membrane"/>
    <property type="evidence" value="ECO:0007669"/>
    <property type="project" value="UniProtKB-ARBA"/>
</dbReference>
<dbReference type="InterPro" id="IPR037724">
    <property type="entry name" value="C2E_Ferlin"/>
</dbReference>
<feature type="domain" description="C2" evidence="9">
    <location>
        <begin position="1047"/>
        <end position="1178"/>
    </location>
</feature>
<dbReference type="SMART" id="SM01201">
    <property type="entry name" value="FerB"/>
    <property type="match status" value="1"/>
</dbReference>
<dbReference type="InterPro" id="IPR006614">
    <property type="entry name" value="Peroxin/Ferlin"/>
</dbReference>
<feature type="compositionally biased region" description="Basic residues" evidence="7">
    <location>
        <begin position="1"/>
        <end position="12"/>
    </location>
</feature>
<evidence type="ECO:0000313" key="10">
    <source>
        <dbReference type="EMBL" id="PIC55734.1"/>
    </source>
</evidence>
<dbReference type="Pfam" id="PF22901">
    <property type="entry name" value="dsrm_Ferlin"/>
    <property type="match status" value="1"/>
</dbReference>
<feature type="region of interest" description="Disordered" evidence="7">
    <location>
        <begin position="1"/>
        <end position="87"/>
    </location>
</feature>
<evidence type="ECO:0000256" key="3">
    <source>
        <dbReference type="ARBA" id="ARBA00022692"/>
    </source>
</evidence>
<protein>
    <recommendedName>
        <fullName evidence="9">C2 domain-containing protein</fullName>
    </recommendedName>
</protein>
<evidence type="ECO:0000259" key="9">
    <source>
        <dbReference type="PROSITE" id="PS50004"/>
    </source>
</evidence>
<dbReference type="GO" id="GO:0007009">
    <property type="term" value="P:plasma membrane organization"/>
    <property type="evidence" value="ECO:0007669"/>
    <property type="project" value="TreeGrafter"/>
</dbReference>
<dbReference type="PANTHER" id="PTHR12546">
    <property type="entry name" value="FER-1-LIKE"/>
    <property type="match status" value="1"/>
</dbReference>
<dbReference type="Gene3D" id="2.60.40.150">
    <property type="entry name" value="C2 domain"/>
    <property type="match status" value="3"/>
</dbReference>
<dbReference type="PROSITE" id="PS50004">
    <property type="entry name" value="C2"/>
    <property type="match status" value="4"/>
</dbReference>
<sequence length="1957" mass="225986">MAVKDKLKKVKQKLTPGASSSEVSNNPENDGAEESDSDNNSKNTSKSSKRSSESTNGKSAFTDNSEDEGSEIELLPDDGKNFGKRKLQDTDKPCTWNILVRIIEAKDVSAGSARVRTVFDGKSKMTRTVTHAIPKWRQNILYTQKSIPLEKLASKVLTLKLVRPTTLGETNIGEFSCYLSEVIHSPDRSVVAKWVALGFPGMDDEEPDDFAYENCGFLKVTLSVYRIDESPPQLIDDDGKEQIWSGAHLSDYTLKIVFSLYTKRGRSKTCIGKTTIPLRKIYEPGETGFLPTFGPAYLNVFDCERVTRFSLFSKKNRGAQQDGSRFIGRLFLAIDCVEYMGESAAQRMHLDHSPIMEAEAITRSVEFYNAFCSMSALNMINPQFASDPICILMSIGPYGSISSETKTCSSSTLPAEPNWDGCKYFAMPWGNLRPVAEVNGAFESIEYRIEMSNVLMKMTNMLDKMIWEVRRIGNGAIDHVASVGIEALNYLEQMIESSSAYLKHVSIVTRSDLDRNLLSSRKEKVVKLKEHFEKEHFNVDYSDEEVDAKLLRMLLQMRSLTFDLAEDIQISIPPVMIKMMSYGKLIGFAKIPISEIFQSGEDAQSGEWCGRTRPINIQWPTLLDQRNRKKEFVAVLHAKMWFGHNSRLSKWKDHVQPAEVRRFMEMYEMQSKGITLKWKDNDSDLYDGNGERSDKLPELQKGWTPVGHWVVMNTREMFVPRLGHQTIHDKAFEVQKKSDKGTWKHMKYTDFYGSELTREDFEKASKGYKTDTWVPDKFRNNGDDKGWVYSTNGVFFGDGVSTDREAKEHHNFRIRCIKRSRKLEAYNKELEDFEHFRTTMGNENWEYSASKKEGPYHDGEDGSDRIRRRRYIREVEHQDPDADDPRFRLYEYQMETAKWQLRCYVMWANDLLPVVKNSSRAFVRVSFAHQTKQTMLVDNSQNPIWNETVMFRSVLIAGGTHDIMRYPPVISVEVVGECTNNEEANLGRFETTPTVICSKTDHRGTPQWFPLRFSKGRTRGAVLACFELYQEEEKDLIPLEPGLKHNAKERREIPSEFRPQFDKYHIQFLCWGVRNLKKHKLLAVRRPFVELAIGDQEFTLEPLKDVRKNPNFPEPMIVFAEVILPSALELSPPFIINLFDARSFNRKPLVGSCLISDLHKFISHIIPKTKSDHAEKWDVLEDIILEEHDKIIKMVRLPTLTVDPMVPLDWWSRYYASMSQFHRSPGYPESGMEYLRVFRRPLEEMNGYNHFTDFLSTFPFVKSMKGDFDDPEEKEKAGELKCRLLVSKIKKDKPPAAINPVVDFVGPTECLVRIYIIEANGLISNARKGRVDSYVKLRCGKQKVNLKKNYRAECCDPIFGERIDMTVTIPLEKDLKITVMDKRRILTDQEIGSTTIDLENRLLTKWRATCGLSGQYTVHGEQQWRDQMTPLEILKSYCYKMMLSVPKVESRQTDKGEEKGITIEKITFWFSDVIHVIENEEIAMLNSQRQKAGKEETEDKEEDRSPGSWDDADLEMEKEKESWEKQRSKEVKPKKPTPGKEETAEGDIRKKAKLRIMGTQLETIALFLLRQINLVPEHVETRPLFSDKCGRIQKGELRMFVDIFPKEYGSIPAPFNISPRKPVSYQLRIAVMDVRGAIPVKRSFAEPVSDLYVKAFINGMTKGHKTDTHFRVLDGTGEFNWRFLLNFDYNPWEKKVVAYTKTRYFRKPVEELVDPILVIELWDKNKFRKDRLLGDIELDLLDFIEGIGSPADVGVYSTKQRKKRVKCPKCCTSRGCLCRCCIFCYETKCLCGRRKVKKKPFPKPVLFVEPEGYDDTVNIFEARNLYGWWPMLTDEYPHEEPQNAKKKNDDIGKDPKWIMGLVEMDMMLLTKQEADQEPAGKKRAEPNHSPFLEKPNRKTWANSWLVSRIKPCIKYFWHYYGLQILLWILIIALLALTIFALIQTWPIILVEIFKGIF</sequence>
<keyword evidence="11" id="KW-1185">Reference proteome</keyword>
<evidence type="ECO:0000256" key="8">
    <source>
        <dbReference type="SAM" id="Phobius"/>
    </source>
</evidence>
<dbReference type="EMBL" id="PDUG01000001">
    <property type="protein sequence ID" value="PIC55734.1"/>
    <property type="molecule type" value="Genomic_DNA"/>
</dbReference>
<dbReference type="PANTHER" id="PTHR12546:SF33">
    <property type="entry name" value="SPERM VESICLE FUSION PROTEIN FER-1"/>
    <property type="match status" value="1"/>
</dbReference>
<comment type="subcellular location">
    <subcellularLocation>
        <location evidence="1">Membrane</location>
        <topology evidence="1">Single-pass membrane protein</topology>
    </subcellularLocation>
</comment>
<dbReference type="GO" id="GO:0061025">
    <property type="term" value="P:membrane fusion"/>
    <property type="evidence" value="ECO:0007669"/>
    <property type="project" value="TreeGrafter"/>
</dbReference>
<comment type="similarity">
    <text evidence="2">Belongs to the ferlin family.</text>
</comment>
<dbReference type="InterPro" id="IPR037721">
    <property type="entry name" value="Ferlin"/>
</dbReference>
<dbReference type="CDD" id="cd08374">
    <property type="entry name" value="C2F_Ferlin"/>
    <property type="match status" value="1"/>
</dbReference>
<dbReference type="InterPro" id="IPR035892">
    <property type="entry name" value="C2_domain_sf"/>
</dbReference>
<feature type="domain" description="C2" evidence="9">
    <location>
        <begin position="1290"/>
        <end position="1411"/>
    </location>
</feature>
<dbReference type="InterPro" id="IPR037723">
    <property type="entry name" value="C2D_Ferlin"/>
</dbReference>
<evidence type="ECO:0000256" key="7">
    <source>
        <dbReference type="SAM" id="MobiDB-lite"/>
    </source>
</evidence>
<dbReference type="SMART" id="SM01200">
    <property type="entry name" value="FerA"/>
    <property type="match status" value="1"/>
</dbReference>
<dbReference type="SMART" id="SM00693">
    <property type="entry name" value="DysFN"/>
    <property type="match status" value="2"/>
</dbReference>
<gene>
    <name evidence="10" type="primary">Cnig_chr_I.g886</name>
    <name evidence="10" type="ORF">B9Z55_000886</name>
</gene>
<evidence type="ECO:0000256" key="6">
    <source>
        <dbReference type="ARBA" id="ARBA00023136"/>
    </source>
</evidence>
<organism evidence="10 11">
    <name type="scientific">Caenorhabditis nigoni</name>
    <dbReference type="NCBI Taxonomy" id="1611254"/>
    <lineage>
        <taxon>Eukaryota</taxon>
        <taxon>Metazoa</taxon>
        <taxon>Ecdysozoa</taxon>
        <taxon>Nematoda</taxon>
        <taxon>Chromadorea</taxon>
        <taxon>Rhabditida</taxon>
        <taxon>Rhabditina</taxon>
        <taxon>Rhabditomorpha</taxon>
        <taxon>Rhabditoidea</taxon>
        <taxon>Rhabditidae</taxon>
        <taxon>Peloderinae</taxon>
        <taxon>Caenorhabditis</taxon>
    </lineage>
</organism>
<dbReference type="InterPro" id="IPR000008">
    <property type="entry name" value="C2_dom"/>
</dbReference>
<dbReference type="SUPFAM" id="SSF49562">
    <property type="entry name" value="C2 domain (Calcium/lipid-binding domain, CaLB)"/>
    <property type="match status" value="5"/>
</dbReference>
<feature type="compositionally biased region" description="Acidic residues" evidence="7">
    <location>
        <begin position="64"/>
        <end position="76"/>
    </location>
</feature>
<dbReference type="Proteomes" id="UP000230233">
    <property type="component" value="Chromosome I"/>
</dbReference>
<name>A0A2G5VVB9_9PELO</name>
<evidence type="ECO:0000256" key="5">
    <source>
        <dbReference type="ARBA" id="ARBA00022989"/>
    </source>
</evidence>
<feature type="compositionally biased region" description="Polar residues" evidence="7">
    <location>
        <begin position="17"/>
        <end position="28"/>
    </location>
</feature>
<keyword evidence="3 8" id="KW-0812">Transmembrane</keyword>
<evidence type="ECO:0000313" key="11">
    <source>
        <dbReference type="Proteomes" id="UP000230233"/>
    </source>
</evidence>
<comment type="caution">
    <text evidence="10">The sequence shown here is derived from an EMBL/GenBank/DDBJ whole genome shotgun (WGS) entry which is preliminary data.</text>
</comment>
<feature type="domain" description="C2" evidence="9">
    <location>
        <begin position="881"/>
        <end position="1009"/>
    </location>
</feature>
<reference evidence="11" key="1">
    <citation type="submission" date="2017-10" db="EMBL/GenBank/DDBJ databases">
        <title>Rapid genome shrinkage in a self-fertile nematode reveals novel sperm competition proteins.</title>
        <authorList>
            <person name="Yin D."/>
            <person name="Schwarz E.M."/>
            <person name="Thomas C.G."/>
            <person name="Felde R.L."/>
            <person name="Korf I.F."/>
            <person name="Cutter A.D."/>
            <person name="Schartner C.M."/>
            <person name="Ralston E.J."/>
            <person name="Meyer B.J."/>
            <person name="Haag E.S."/>
        </authorList>
    </citation>
    <scope>NUCLEOTIDE SEQUENCE [LARGE SCALE GENOMIC DNA]</scope>
    <source>
        <strain evidence="11">JU1422</strain>
    </source>
</reference>
<dbReference type="SMART" id="SM00239">
    <property type="entry name" value="C2"/>
    <property type="match status" value="3"/>
</dbReference>
<keyword evidence="6 8" id="KW-0472">Membrane</keyword>
<keyword evidence="5 8" id="KW-1133">Transmembrane helix</keyword>
<dbReference type="Pfam" id="PF00168">
    <property type="entry name" value="C2"/>
    <property type="match status" value="3"/>
</dbReference>
<dbReference type="CDD" id="cd04037">
    <property type="entry name" value="C2E_Ferlin"/>
    <property type="match status" value="1"/>
</dbReference>